<feature type="region of interest" description="Disordered" evidence="1">
    <location>
        <begin position="83"/>
        <end position="108"/>
    </location>
</feature>
<gene>
    <name evidence="2" type="ORF">g.17053</name>
</gene>
<proteinExistence type="predicted"/>
<dbReference type="OrthoDB" id="428658at2759"/>
<name>A0A1E1WT14_PECGO</name>
<feature type="compositionally biased region" description="Polar residues" evidence="1">
    <location>
        <begin position="83"/>
        <end position="101"/>
    </location>
</feature>
<evidence type="ECO:0000256" key="1">
    <source>
        <dbReference type="SAM" id="MobiDB-lite"/>
    </source>
</evidence>
<reference evidence="2" key="1">
    <citation type="submission" date="2015-09" db="EMBL/GenBank/DDBJ databases">
        <title>De novo assembly of Pectinophora gossypiella (Pink Bollworm) gut transcriptome.</title>
        <authorList>
            <person name="Tassone E.E."/>
        </authorList>
    </citation>
    <scope>NUCLEOTIDE SEQUENCE</scope>
</reference>
<organism evidence="2">
    <name type="scientific">Pectinophora gossypiella</name>
    <name type="common">Cotton pink bollworm</name>
    <name type="synonym">Depressaria gossypiella</name>
    <dbReference type="NCBI Taxonomy" id="13191"/>
    <lineage>
        <taxon>Eukaryota</taxon>
        <taxon>Metazoa</taxon>
        <taxon>Ecdysozoa</taxon>
        <taxon>Arthropoda</taxon>
        <taxon>Hexapoda</taxon>
        <taxon>Insecta</taxon>
        <taxon>Pterygota</taxon>
        <taxon>Neoptera</taxon>
        <taxon>Endopterygota</taxon>
        <taxon>Lepidoptera</taxon>
        <taxon>Glossata</taxon>
        <taxon>Ditrysia</taxon>
        <taxon>Gelechioidea</taxon>
        <taxon>Gelechiidae</taxon>
        <taxon>Apatetrinae</taxon>
        <taxon>Pectinophora</taxon>
    </lineage>
</organism>
<dbReference type="AlphaFoldDB" id="A0A1E1WT14"/>
<evidence type="ECO:0000313" key="2">
    <source>
        <dbReference type="EMBL" id="JAT90077.1"/>
    </source>
</evidence>
<protein>
    <submittedName>
        <fullName evidence="2">Uncharacterized protein</fullName>
    </submittedName>
</protein>
<accession>A0A1E1WT14</accession>
<sequence length="108" mass="12311">MDIEPELNFVIKQEIDINDIEYNINNNYHPDFNVDVKIESEDNEEDWCIKTGEETHCEQEGKDIEEKQLDVCKPCSGVDISTVGTTNMPNEQSSNGINSGLNAKKKKY</sequence>
<dbReference type="EMBL" id="GDQN01000977">
    <property type="protein sequence ID" value="JAT90077.1"/>
    <property type="molecule type" value="Transcribed_RNA"/>
</dbReference>